<accession>A0ABN7S0V4</accession>
<name>A0ABN7S0V4_OIKDI</name>
<keyword evidence="1" id="KW-1133">Transmembrane helix</keyword>
<proteinExistence type="predicted"/>
<dbReference type="Proteomes" id="UP001158576">
    <property type="component" value="Chromosome PAR"/>
</dbReference>
<protein>
    <submittedName>
        <fullName evidence="2">Oidioi.mRNA.OKI2018_I69.PAR.g12645.t1.cds</fullName>
    </submittedName>
</protein>
<evidence type="ECO:0000313" key="3">
    <source>
        <dbReference type="Proteomes" id="UP001158576"/>
    </source>
</evidence>
<feature type="transmembrane region" description="Helical" evidence="1">
    <location>
        <begin position="140"/>
        <end position="159"/>
    </location>
</feature>
<reference evidence="2 3" key="1">
    <citation type="submission" date="2021-04" db="EMBL/GenBank/DDBJ databases">
        <authorList>
            <person name="Bliznina A."/>
        </authorList>
    </citation>
    <scope>NUCLEOTIDE SEQUENCE [LARGE SCALE GENOMIC DNA]</scope>
</reference>
<keyword evidence="1" id="KW-0812">Transmembrane</keyword>
<organism evidence="2 3">
    <name type="scientific">Oikopleura dioica</name>
    <name type="common">Tunicate</name>
    <dbReference type="NCBI Taxonomy" id="34765"/>
    <lineage>
        <taxon>Eukaryota</taxon>
        <taxon>Metazoa</taxon>
        <taxon>Chordata</taxon>
        <taxon>Tunicata</taxon>
        <taxon>Appendicularia</taxon>
        <taxon>Copelata</taxon>
        <taxon>Oikopleuridae</taxon>
        <taxon>Oikopleura</taxon>
    </lineage>
</organism>
<dbReference type="EMBL" id="OU015568">
    <property type="protein sequence ID" value="CAG5090552.1"/>
    <property type="molecule type" value="Genomic_DNA"/>
</dbReference>
<sequence length="199" mass="22205">MNLKIFLISTITAISQKACKEGICIACYEKVFINLEKSPIAEKCGMLLRKQCCIQYLIVSNGMGLPAHGKTNCKNLPEENGPLMNIFSTEEEKKPSQEEIELGLENLDEIAGDYSDTYQEDLERCAAERIAQRESQVINMMIYVLPLTVTIMTISFITYRYRKGNMPTLGSIRKYPKSPVLTASQSAVFTAVAATDVSK</sequence>
<evidence type="ECO:0000256" key="1">
    <source>
        <dbReference type="SAM" id="Phobius"/>
    </source>
</evidence>
<keyword evidence="3" id="KW-1185">Reference proteome</keyword>
<evidence type="ECO:0000313" key="2">
    <source>
        <dbReference type="EMBL" id="CAG5090552.1"/>
    </source>
</evidence>
<gene>
    <name evidence="2" type="ORF">OKIOD_LOCUS4203</name>
</gene>
<keyword evidence="1" id="KW-0472">Membrane</keyword>